<sequence length="250" mass="29254">MKYGFFAVIIAMISFSACTKPADVTLTGTSNRLKEKIYYLAPNNLYHSSRDLFIYVNDTLRKIERTVVLNNGTEEQVSYDSLIYRQGFLSEKYRFDYDIAAHQFKPAAREEYFYQGIFLKSYVISIYNAAAARYDNTEATGVEYTNNLETKRRTYDVNAVLLKVKETKYQGTQPVEVQLLDGRNQPSYKFLYTYSHNQLATEEQYHYAMGTFNKRTSVQYSYNSSRLVKESYVSYAPYGNDVDSVRYRYY</sequence>
<evidence type="ECO:0000256" key="1">
    <source>
        <dbReference type="SAM" id="SignalP"/>
    </source>
</evidence>
<reference evidence="2 3" key="1">
    <citation type="submission" date="2017-02" db="EMBL/GenBank/DDBJ databases">
        <authorList>
            <person name="Peterson S.W."/>
        </authorList>
    </citation>
    <scope>NUCLEOTIDE SEQUENCE [LARGE SCALE GENOMIC DNA]</scope>
    <source>
        <strain evidence="2 3">DSM 22335</strain>
    </source>
</reference>
<dbReference type="AlphaFoldDB" id="A0A1T4K1P0"/>
<dbReference type="Proteomes" id="UP000190888">
    <property type="component" value="Unassembled WGS sequence"/>
</dbReference>
<dbReference type="EMBL" id="FUWH01000001">
    <property type="protein sequence ID" value="SJZ36392.1"/>
    <property type="molecule type" value="Genomic_DNA"/>
</dbReference>
<organism evidence="2 3">
    <name type="scientific">Sediminibacterium ginsengisoli</name>
    <dbReference type="NCBI Taxonomy" id="413434"/>
    <lineage>
        <taxon>Bacteria</taxon>
        <taxon>Pseudomonadati</taxon>
        <taxon>Bacteroidota</taxon>
        <taxon>Chitinophagia</taxon>
        <taxon>Chitinophagales</taxon>
        <taxon>Chitinophagaceae</taxon>
        <taxon>Sediminibacterium</taxon>
    </lineage>
</organism>
<accession>A0A1T4K1P0</accession>
<feature type="chain" id="PRO_5013318363" description="DUF4595 domain-containing protein" evidence="1">
    <location>
        <begin position="20"/>
        <end position="250"/>
    </location>
</feature>
<dbReference type="PROSITE" id="PS51257">
    <property type="entry name" value="PROKAR_LIPOPROTEIN"/>
    <property type="match status" value="1"/>
</dbReference>
<name>A0A1T4K1P0_9BACT</name>
<evidence type="ECO:0000313" key="2">
    <source>
        <dbReference type="EMBL" id="SJZ36392.1"/>
    </source>
</evidence>
<protein>
    <recommendedName>
        <fullName evidence="4">DUF4595 domain-containing protein</fullName>
    </recommendedName>
</protein>
<proteinExistence type="predicted"/>
<feature type="signal peptide" evidence="1">
    <location>
        <begin position="1"/>
        <end position="19"/>
    </location>
</feature>
<dbReference type="RefSeq" id="WP_139366943.1">
    <property type="nucleotide sequence ID" value="NZ_FUWH01000001.1"/>
</dbReference>
<evidence type="ECO:0008006" key="4">
    <source>
        <dbReference type="Google" id="ProtNLM"/>
    </source>
</evidence>
<keyword evidence="1" id="KW-0732">Signal</keyword>
<evidence type="ECO:0000313" key="3">
    <source>
        <dbReference type="Proteomes" id="UP000190888"/>
    </source>
</evidence>
<keyword evidence="3" id="KW-1185">Reference proteome</keyword>
<gene>
    <name evidence="2" type="ORF">SAMN04488132_101396</name>
</gene>